<dbReference type="Proteomes" id="UP001163714">
    <property type="component" value="Unassembled WGS sequence"/>
</dbReference>
<sequence>MSRYVYQIAAPFVSYEEYARLTGVPVATVRNLVRTGRLPIRAKAVPQEKPFINMLALIKEADEQSAA</sequence>
<evidence type="ECO:0000313" key="1">
    <source>
        <dbReference type="EMBL" id="MCW3171247.1"/>
    </source>
</evidence>
<proteinExistence type="predicted"/>
<comment type="caution">
    <text evidence="1">The sequence shown here is derived from an EMBL/GenBank/DDBJ whole genome shotgun (WGS) entry which is preliminary data.</text>
</comment>
<evidence type="ECO:0000313" key="2">
    <source>
        <dbReference type="Proteomes" id="UP001163714"/>
    </source>
</evidence>
<keyword evidence="2" id="KW-1185">Reference proteome</keyword>
<dbReference type="GO" id="GO:0003677">
    <property type="term" value="F:DNA binding"/>
    <property type="evidence" value="ECO:0007669"/>
    <property type="project" value="UniProtKB-KW"/>
</dbReference>
<accession>A0ABT3I5B3</accession>
<gene>
    <name evidence="1" type="ORF">OHT75_02000</name>
</gene>
<dbReference type="EMBL" id="JAPDMX010000002">
    <property type="protein sequence ID" value="MCW3171247.1"/>
    <property type="molecule type" value="Genomic_DNA"/>
</dbReference>
<organism evidence="1 2">
    <name type="scientific">Shewanella subflava</name>
    <dbReference type="NCBI Taxonomy" id="2986476"/>
    <lineage>
        <taxon>Bacteria</taxon>
        <taxon>Pseudomonadati</taxon>
        <taxon>Pseudomonadota</taxon>
        <taxon>Gammaproteobacteria</taxon>
        <taxon>Alteromonadales</taxon>
        <taxon>Shewanellaceae</taxon>
        <taxon>Shewanella</taxon>
    </lineage>
</organism>
<name>A0ABT3I5B3_9GAMM</name>
<dbReference type="Gene3D" id="6.10.200.10">
    <property type="entry name" value="Regulatory phage protein Cox"/>
    <property type="match status" value="1"/>
</dbReference>
<protein>
    <submittedName>
        <fullName evidence="1">DNA-binding protein</fullName>
    </submittedName>
</protein>
<reference evidence="1" key="1">
    <citation type="submission" date="2022-10" db="EMBL/GenBank/DDBJ databases">
        <title>Shewanella flava sp. nov, isolated from the estuary of the Fenhe River into the Yellow River.</title>
        <authorList>
            <person name="Li Y."/>
        </authorList>
    </citation>
    <scope>NUCLEOTIDE SEQUENCE</scope>
    <source>
        <strain evidence="1">FYR11-62</strain>
    </source>
</reference>
<keyword evidence="1" id="KW-0238">DNA-binding</keyword>
<dbReference type="InterPro" id="IPR038147">
    <property type="entry name" value="Cox_sf"/>
</dbReference>
<dbReference type="RefSeq" id="WP_264724714.1">
    <property type="nucleotide sequence ID" value="NZ_JAPDMX010000002.1"/>
</dbReference>